<feature type="domain" description="RuvB-like AAA+ ATPase" evidence="3">
    <location>
        <begin position="23"/>
        <end position="62"/>
    </location>
</feature>
<dbReference type="InterPro" id="IPR004605">
    <property type="entry name" value="DNA_helicase_Holl-junc_RuvB"/>
</dbReference>
<reference evidence="4" key="1">
    <citation type="submission" date="2018-05" db="EMBL/GenBank/DDBJ databases">
        <authorList>
            <person name="Lanie J.A."/>
            <person name="Ng W.-L."/>
            <person name="Kazmierczak K.M."/>
            <person name="Andrzejewski T.M."/>
            <person name="Davidsen T.M."/>
            <person name="Wayne K.J."/>
            <person name="Tettelin H."/>
            <person name="Glass J.I."/>
            <person name="Rusch D."/>
            <person name="Podicherti R."/>
            <person name="Tsui H.-C.T."/>
            <person name="Winkler M.E."/>
        </authorList>
    </citation>
    <scope>NUCLEOTIDE SEQUENCE</scope>
</reference>
<proteinExistence type="predicted"/>
<dbReference type="GO" id="GO:0006281">
    <property type="term" value="P:DNA repair"/>
    <property type="evidence" value="ECO:0007669"/>
    <property type="project" value="InterPro"/>
</dbReference>
<dbReference type="Pfam" id="PF05496">
    <property type="entry name" value="RuvB_N"/>
    <property type="match status" value="1"/>
</dbReference>
<keyword evidence="1" id="KW-0547">Nucleotide-binding</keyword>
<dbReference type="Gene3D" id="3.40.50.300">
    <property type="entry name" value="P-loop containing nucleotide triphosphate hydrolases"/>
    <property type="match status" value="1"/>
</dbReference>
<organism evidence="4">
    <name type="scientific">marine metagenome</name>
    <dbReference type="NCBI Taxonomy" id="408172"/>
    <lineage>
        <taxon>unclassified sequences</taxon>
        <taxon>metagenomes</taxon>
        <taxon>ecological metagenomes</taxon>
    </lineage>
</organism>
<sequence length="62" mass="6892">MVESNTVVSPQSDPNDVVAENTLRPKNLQDYLGQKSVHEQMDIFIGAAKQRAEPLDHVLIFG</sequence>
<dbReference type="GO" id="GO:0005524">
    <property type="term" value="F:ATP binding"/>
    <property type="evidence" value="ECO:0007669"/>
    <property type="project" value="UniProtKB-KW"/>
</dbReference>
<evidence type="ECO:0000256" key="1">
    <source>
        <dbReference type="ARBA" id="ARBA00022741"/>
    </source>
</evidence>
<dbReference type="GO" id="GO:0003677">
    <property type="term" value="F:DNA binding"/>
    <property type="evidence" value="ECO:0007669"/>
    <property type="project" value="InterPro"/>
</dbReference>
<dbReference type="PANTHER" id="PTHR42848">
    <property type="match status" value="1"/>
</dbReference>
<dbReference type="EMBL" id="UINC01083432">
    <property type="protein sequence ID" value="SVC29129.1"/>
    <property type="molecule type" value="Genomic_DNA"/>
</dbReference>
<gene>
    <name evidence="4" type="ORF">METZ01_LOCUS281983</name>
</gene>
<dbReference type="PANTHER" id="PTHR42848:SF1">
    <property type="entry name" value="HOLLIDAY JUNCTION BRANCH MIGRATION COMPLEX SUBUNIT RUVB"/>
    <property type="match status" value="1"/>
</dbReference>
<feature type="non-terminal residue" evidence="4">
    <location>
        <position position="62"/>
    </location>
</feature>
<evidence type="ECO:0000259" key="3">
    <source>
        <dbReference type="Pfam" id="PF05496"/>
    </source>
</evidence>
<dbReference type="InterPro" id="IPR027417">
    <property type="entry name" value="P-loop_NTPase"/>
</dbReference>
<name>A0A382KXR2_9ZZZZ</name>
<dbReference type="AlphaFoldDB" id="A0A382KXR2"/>
<evidence type="ECO:0000256" key="2">
    <source>
        <dbReference type="ARBA" id="ARBA00022840"/>
    </source>
</evidence>
<evidence type="ECO:0000313" key="4">
    <source>
        <dbReference type="EMBL" id="SVC29129.1"/>
    </source>
</evidence>
<dbReference type="GO" id="GO:0009378">
    <property type="term" value="F:four-way junction helicase activity"/>
    <property type="evidence" value="ECO:0007669"/>
    <property type="project" value="InterPro"/>
</dbReference>
<accession>A0A382KXR2</accession>
<dbReference type="GO" id="GO:0006310">
    <property type="term" value="P:DNA recombination"/>
    <property type="evidence" value="ECO:0007669"/>
    <property type="project" value="InterPro"/>
</dbReference>
<protein>
    <recommendedName>
        <fullName evidence="3">RuvB-like AAA+ ATPase domain-containing protein</fullName>
    </recommendedName>
</protein>
<dbReference type="InterPro" id="IPR008824">
    <property type="entry name" value="RuvB-like_N"/>
</dbReference>
<keyword evidence="2" id="KW-0067">ATP-binding</keyword>